<proteinExistence type="inferred from homology"/>
<sequence length="293" mass="32255">MRLLTHIVTPQEDGLPVKHLLQRHFALSSTLLKSVKWREGGITCNGHPVTVSARCRAGDRLTVDVSDPPCHNPNLHPVDFPLSILWEDEDLLILNKPAGITVHCAALTREPVTVAGAVAHYLHSDQYHGVNRLDRGTTGVMVVAKTGYIHARCMALLHSGDFYREYRGICLGTPAPAAGSIDLPIGRQADSLLQRRIDPQGAPAHTDYEVLETQNGLSLLRLVPQTGRTHQLRLHMSAVGHPLVGDWLYGTEDKALLPRPALHSYAVHLRHPITGQELDVTAPIPEDMLRLLQ</sequence>
<keyword evidence="5" id="KW-0694">RNA-binding</keyword>
<comment type="catalytic activity">
    <reaction evidence="1 6">
        <text>a uridine in RNA = a pseudouridine in RNA</text>
        <dbReference type="Rhea" id="RHEA:48348"/>
        <dbReference type="Rhea" id="RHEA-COMP:12068"/>
        <dbReference type="Rhea" id="RHEA-COMP:12069"/>
        <dbReference type="ChEBI" id="CHEBI:65314"/>
        <dbReference type="ChEBI" id="CHEBI:65315"/>
    </reaction>
</comment>
<dbReference type="RefSeq" id="WP_212819808.1">
    <property type="nucleotide sequence ID" value="NZ_AP023415.1"/>
</dbReference>
<evidence type="ECO:0000256" key="5">
    <source>
        <dbReference type="PROSITE-ProRule" id="PRU00182"/>
    </source>
</evidence>
<protein>
    <recommendedName>
        <fullName evidence="6">Pseudouridine synthase</fullName>
        <ecNumber evidence="6">5.4.99.-</ecNumber>
    </recommendedName>
</protein>
<dbReference type="AlphaFoldDB" id="A0A810PSD7"/>
<dbReference type="InterPro" id="IPR020103">
    <property type="entry name" value="PsdUridine_synth_cat_dom_sf"/>
</dbReference>
<comment type="similarity">
    <text evidence="2 6">Belongs to the pseudouridine synthase RluA family.</text>
</comment>
<dbReference type="NCBIfam" id="TIGR00005">
    <property type="entry name" value="rluA_subfam"/>
    <property type="match status" value="1"/>
</dbReference>
<evidence type="ECO:0000313" key="9">
    <source>
        <dbReference type="Proteomes" id="UP000681343"/>
    </source>
</evidence>
<gene>
    <name evidence="8" type="ORF">MM35RIKEN_09920</name>
</gene>
<dbReference type="InterPro" id="IPR006145">
    <property type="entry name" value="PsdUridine_synth_RsuA/RluA"/>
</dbReference>
<accession>A0A810PSD7</accession>
<dbReference type="Proteomes" id="UP000681343">
    <property type="component" value="Chromosome"/>
</dbReference>
<evidence type="ECO:0000256" key="6">
    <source>
        <dbReference type="RuleBase" id="RU362028"/>
    </source>
</evidence>
<keyword evidence="3 6" id="KW-0413">Isomerase</keyword>
<dbReference type="InterPro" id="IPR006225">
    <property type="entry name" value="PsdUridine_synth_RluC/D"/>
</dbReference>
<dbReference type="GO" id="GO:0000455">
    <property type="term" value="P:enzyme-directed rRNA pseudouridine synthesis"/>
    <property type="evidence" value="ECO:0007669"/>
    <property type="project" value="TreeGrafter"/>
</dbReference>
<evidence type="ECO:0000256" key="1">
    <source>
        <dbReference type="ARBA" id="ARBA00000073"/>
    </source>
</evidence>
<keyword evidence="9" id="KW-1185">Reference proteome</keyword>
<dbReference type="InterPro" id="IPR050188">
    <property type="entry name" value="RluA_PseudoU_synthase"/>
</dbReference>
<dbReference type="PROSITE" id="PS50889">
    <property type="entry name" value="S4"/>
    <property type="match status" value="1"/>
</dbReference>
<evidence type="ECO:0000259" key="7">
    <source>
        <dbReference type="Pfam" id="PF00849"/>
    </source>
</evidence>
<dbReference type="GO" id="GO:0003723">
    <property type="term" value="F:RNA binding"/>
    <property type="evidence" value="ECO:0007669"/>
    <property type="project" value="UniProtKB-KW"/>
</dbReference>
<dbReference type="GO" id="GO:0140098">
    <property type="term" value="F:catalytic activity, acting on RNA"/>
    <property type="evidence" value="ECO:0007669"/>
    <property type="project" value="UniProtKB-ARBA"/>
</dbReference>
<reference evidence="8" key="1">
    <citation type="submission" date="2020-09" db="EMBL/GenBank/DDBJ databases">
        <title>New species isolated from human feces.</title>
        <authorList>
            <person name="Kitahara M."/>
            <person name="Shigeno Y."/>
            <person name="Shime M."/>
            <person name="Matsumoto Y."/>
            <person name="Nakamura S."/>
            <person name="Motooka D."/>
            <person name="Fukuoka S."/>
            <person name="Nishikawa H."/>
            <person name="Benno Y."/>
        </authorList>
    </citation>
    <scope>NUCLEOTIDE SEQUENCE</scope>
    <source>
        <strain evidence="8">MM35</strain>
    </source>
</reference>
<feature type="domain" description="Pseudouridine synthase RsuA/RluA-like" evidence="7">
    <location>
        <begin position="90"/>
        <end position="238"/>
    </location>
</feature>
<dbReference type="InterPro" id="IPR006224">
    <property type="entry name" value="PsdUridine_synth_RluA-like_CS"/>
</dbReference>
<name>A0A810PSD7_9FIRM</name>
<dbReference type="EMBL" id="AP023415">
    <property type="protein sequence ID" value="BCK78800.1"/>
    <property type="molecule type" value="Genomic_DNA"/>
</dbReference>
<evidence type="ECO:0000313" key="8">
    <source>
        <dbReference type="EMBL" id="BCK78800.1"/>
    </source>
</evidence>
<dbReference type="SUPFAM" id="SSF55120">
    <property type="entry name" value="Pseudouridine synthase"/>
    <property type="match status" value="1"/>
</dbReference>
<dbReference type="Pfam" id="PF00849">
    <property type="entry name" value="PseudoU_synth_2"/>
    <property type="match status" value="1"/>
</dbReference>
<evidence type="ECO:0000256" key="4">
    <source>
        <dbReference type="PIRSR" id="PIRSR606225-1"/>
    </source>
</evidence>
<dbReference type="PANTHER" id="PTHR21600">
    <property type="entry name" value="MITOCHONDRIAL RNA PSEUDOURIDINE SYNTHASE"/>
    <property type="match status" value="1"/>
</dbReference>
<dbReference type="GO" id="GO:0009982">
    <property type="term" value="F:pseudouridine synthase activity"/>
    <property type="evidence" value="ECO:0007669"/>
    <property type="project" value="InterPro"/>
</dbReference>
<dbReference type="PROSITE" id="PS01129">
    <property type="entry name" value="PSI_RLU"/>
    <property type="match status" value="1"/>
</dbReference>
<dbReference type="KEGG" id="vfa:MM35RIKEN_09920"/>
<organism evidence="8 9">
    <name type="scientific">Vescimonas fastidiosa</name>
    <dbReference type="NCBI Taxonomy" id="2714353"/>
    <lineage>
        <taxon>Bacteria</taxon>
        <taxon>Bacillati</taxon>
        <taxon>Bacillota</taxon>
        <taxon>Clostridia</taxon>
        <taxon>Eubacteriales</taxon>
        <taxon>Oscillospiraceae</taxon>
        <taxon>Vescimonas</taxon>
    </lineage>
</organism>
<dbReference type="EC" id="5.4.99.-" evidence="6"/>
<feature type="active site" evidence="4">
    <location>
        <position position="134"/>
    </location>
</feature>
<dbReference type="PANTHER" id="PTHR21600:SF44">
    <property type="entry name" value="RIBOSOMAL LARGE SUBUNIT PSEUDOURIDINE SYNTHASE D"/>
    <property type="match status" value="1"/>
</dbReference>
<evidence type="ECO:0000256" key="3">
    <source>
        <dbReference type="ARBA" id="ARBA00023235"/>
    </source>
</evidence>
<dbReference type="Gene3D" id="3.30.2350.10">
    <property type="entry name" value="Pseudouridine synthase"/>
    <property type="match status" value="1"/>
</dbReference>
<dbReference type="CDD" id="cd02869">
    <property type="entry name" value="PseudoU_synth_RluA_like"/>
    <property type="match status" value="1"/>
</dbReference>
<evidence type="ECO:0000256" key="2">
    <source>
        <dbReference type="ARBA" id="ARBA00010876"/>
    </source>
</evidence>
<comment type="function">
    <text evidence="6">Responsible for synthesis of pseudouridine from uracil.</text>
</comment>